<evidence type="ECO:0000313" key="1">
    <source>
        <dbReference type="EMBL" id="QEE29284.1"/>
    </source>
</evidence>
<dbReference type="RefSeq" id="WP_147648478.1">
    <property type="nucleotide sequence ID" value="NZ_CP042806.1"/>
</dbReference>
<organism evidence="1 2">
    <name type="scientific">Terriglobus albidus</name>
    <dbReference type="NCBI Taxonomy" id="1592106"/>
    <lineage>
        <taxon>Bacteria</taxon>
        <taxon>Pseudomonadati</taxon>
        <taxon>Acidobacteriota</taxon>
        <taxon>Terriglobia</taxon>
        <taxon>Terriglobales</taxon>
        <taxon>Acidobacteriaceae</taxon>
        <taxon>Terriglobus</taxon>
    </lineage>
</organism>
<evidence type="ECO:0000313" key="2">
    <source>
        <dbReference type="Proteomes" id="UP000321820"/>
    </source>
</evidence>
<reference evidence="1 2" key="1">
    <citation type="submission" date="2019-08" db="EMBL/GenBank/DDBJ databases">
        <title>Complete genome sequence of Terriglobus albidus strain ORNL.</title>
        <authorList>
            <person name="Podar M."/>
        </authorList>
    </citation>
    <scope>NUCLEOTIDE SEQUENCE [LARGE SCALE GENOMIC DNA]</scope>
    <source>
        <strain evidence="1 2">ORNL</strain>
    </source>
</reference>
<dbReference type="KEGG" id="talb:FTW19_15550"/>
<protein>
    <submittedName>
        <fullName evidence="1">Uncharacterized protein</fullName>
    </submittedName>
</protein>
<accession>A0A5B9ECB8</accession>
<dbReference type="AlphaFoldDB" id="A0A5B9ECB8"/>
<proteinExistence type="predicted"/>
<dbReference type="EMBL" id="CP042806">
    <property type="protein sequence ID" value="QEE29284.1"/>
    <property type="molecule type" value="Genomic_DNA"/>
</dbReference>
<name>A0A5B9ECB8_9BACT</name>
<sequence>MTQKTRMLLQPKTAQLRKPIVQRWIETADERCPLAGMWTALTVDQQETTVEDDLPWRILPMTLRGCAISPPCIT</sequence>
<gene>
    <name evidence="1" type="ORF">FTW19_15550</name>
</gene>
<keyword evidence="2" id="KW-1185">Reference proteome</keyword>
<dbReference type="Proteomes" id="UP000321820">
    <property type="component" value="Chromosome"/>
</dbReference>